<sequence>MATSGMLIFSKIWQYFYCEEAKTTQSQLTEDFGCFPPTPLSCSERATWFTVLKVRPVGLIYLYFLFYVDLFKMNDRTQVDPEIWEISVSMKEVWVEFIGSLAAIRRACSPGVSVLLTLILIPMLFLLSPLLLILVIWMFFRLIVLPGAKYVSRGSAFVLPASSSSRKLVIKLNHVKPDEMRAIICHEHIHILQADEVIFFDARRPRGDVYLHPGVAGDSLILYYLDQKELEARLHEIVISSYRAFRRVPVTVAEFLAMLMACEKIGALVVEAIGSGAGDGLEVESSFAVRSSRICWEFGLVIQCGKDLKAKYELISEVLPVMYGNLLRYYGDLDASEDFLGSVARPNLYDRLYG</sequence>
<dbReference type="RefSeq" id="WP_198101576.1">
    <property type="nucleotide sequence ID" value="NZ_JAEDAL010000008.1"/>
</dbReference>
<comment type="caution">
    <text evidence="2">The sequence shown here is derived from an EMBL/GenBank/DDBJ whole genome shotgun (WGS) entry which is preliminary data.</text>
</comment>
<accession>A0A931NF69</accession>
<protein>
    <submittedName>
        <fullName evidence="2">Uncharacterized protein</fullName>
    </submittedName>
</protein>
<dbReference type="EMBL" id="JAEDAL010000008">
    <property type="protein sequence ID" value="MBH9553955.1"/>
    <property type="molecule type" value="Genomic_DNA"/>
</dbReference>
<evidence type="ECO:0000313" key="3">
    <source>
        <dbReference type="Proteomes" id="UP000620139"/>
    </source>
</evidence>
<keyword evidence="1" id="KW-0472">Membrane</keyword>
<name>A0A931NF69_9BURK</name>
<keyword evidence="3" id="KW-1185">Reference proteome</keyword>
<dbReference type="Proteomes" id="UP000620139">
    <property type="component" value="Unassembled WGS sequence"/>
</dbReference>
<proteinExistence type="predicted"/>
<gene>
    <name evidence="2" type="ORF">I7X43_13995</name>
</gene>
<feature type="transmembrane region" description="Helical" evidence="1">
    <location>
        <begin position="114"/>
        <end position="140"/>
    </location>
</feature>
<keyword evidence="1" id="KW-0812">Transmembrane</keyword>
<dbReference type="AlphaFoldDB" id="A0A931NF69"/>
<evidence type="ECO:0000256" key="1">
    <source>
        <dbReference type="SAM" id="Phobius"/>
    </source>
</evidence>
<feature type="transmembrane region" description="Helical" evidence="1">
    <location>
        <begin position="46"/>
        <end position="68"/>
    </location>
</feature>
<organism evidence="2 3">
    <name type="scientific">Inhella gelatinilytica</name>
    <dbReference type="NCBI Taxonomy" id="2795030"/>
    <lineage>
        <taxon>Bacteria</taxon>
        <taxon>Pseudomonadati</taxon>
        <taxon>Pseudomonadota</taxon>
        <taxon>Betaproteobacteria</taxon>
        <taxon>Burkholderiales</taxon>
        <taxon>Sphaerotilaceae</taxon>
        <taxon>Inhella</taxon>
    </lineage>
</organism>
<evidence type="ECO:0000313" key="2">
    <source>
        <dbReference type="EMBL" id="MBH9553955.1"/>
    </source>
</evidence>
<keyword evidence="1" id="KW-1133">Transmembrane helix</keyword>
<reference evidence="2" key="1">
    <citation type="submission" date="2020-12" db="EMBL/GenBank/DDBJ databases">
        <title>The genome sequence of Inhella sp. 4Y17.</title>
        <authorList>
            <person name="Liu Y."/>
        </authorList>
    </citation>
    <scope>NUCLEOTIDE SEQUENCE</scope>
    <source>
        <strain evidence="2">4Y10</strain>
    </source>
</reference>